<name>A0A9D1EYN1_9BACT</name>
<dbReference type="Proteomes" id="UP000823928">
    <property type="component" value="Unassembled WGS sequence"/>
</dbReference>
<organism evidence="1 2">
    <name type="scientific">Candidatus Scatousia excrementigallinarum</name>
    <dbReference type="NCBI Taxonomy" id="2840935"/>
    <lineage>
        <taxon>Bacteria</taxon>
        <taxon>Candidatus Scatousia</taxon>
    </lineage>
</organism>
<gene>
    <name evidence="1" type="ORF">IAC10_07050</name>
</gene>
<evidence type="ECO:0000313" key="2">
    <source>
        <dbReference type="Proteomes" id="UP000823928"/>
    </source>
</evidence>
<protein>
    <submittedName>
        <fullName evidence="1">Uncharacterized protein</fullName>
    </submittedName>
</protein>
<proteinExistence type="predicted"/>
<reference evidence="1" key="1">
    <citation type="submission" date="2020-10" db="EMBL/GenBank/DDBJ databases">
        <authorList>
            <person name="Gilroy R."/>
        </authorList>
    </citation>
    <scope>NUCLEOTIDE SEQUENCE</scope>
    <source>
        <strain evidence="1">6276</strain>
    </source>
</reference>
<sequence length="105" mass="12076">MPTTEKMNEQTSQVLGNQFFGEFESDQERQKKECAIIGLMKNQIIVLEEQLNDAKIKFAEANLVKDNWSCAKEREIDCKILEGQINILSKLQYDLEDMFSPTPAC</sequence>
<comment type="caution">
    <text evidence="1">The sequence shown here is derived from an EMBL/GenBank/DDBJ whole genome shotgun (WGS) entry which is preliminary data.</text>
</comment>
<dbReference type="EMBL" id="DVIU01000137">
    <property type="protein sequence ID" value="HIS36371.1"/>
    <property type="molecule type" value="Genomic_DNA"/>
</dbReference>
<reference evidence="1" key="2">
    <citation type="journal article" date="2021" name="PeerJ">
        <title>Extensive microbial diversity within the chicken gut microbiome revealed by metagenomics and culture.</title>
        <authorList>
            <person name="Gilroy R."/>
            <person name="Ravi A."/>
            <person name="Getino M."/>
            <person name="Pursley I."/>
            <person name="Horton D.L."/>
            <person name="Alikhan N.F."/>
            <person name="Baker D."/>
            <person name="Gharbi K."/>
            <person name="Hall N."/>
            <person name="Watson M."/>
            <person name="Adriaenssens E.M."/>
            <person name="Foster-Nyarko E."/>
            <person name="Jarju S."/>
            <person name="Secka A."/>
            <person name="Antonio M."/>
            <person name="Oren A."/>
            <person name="Chaudhuri R.R."/>
            <person name="La Ragione R."/>
            <person name="Hildebrand F."/>
            <person name="Pallen M.J."/>
        </authorList>
    </citation>
    <scope>NUCLEOTIDE SEQUENCE</scope>
    <source>
        <strain evidence="1">6276</strain>
    </source>
</reference>
<accession>A0A9D1EYN1</accession>
<evidence type="ECO:0000313" key="1">
    <source>
        <dbReference type="EMBL" id="HIS36371.1"/>
    </source>
</evidence>
<dbReference type="AlphaFoldDB" id="A0A9D1EYN1"/>